<dbReference type="InterPro" id="IPR036397">
    <property type="entry name" value="RNaseH_sf"/>
</dbReference>
<gene>
    <name evidence="2" type="ORF">RCOM_0699280</name>
</gene>
<organism evidence="2 3">
    <name type="scientific">Ricinus communis</name>
    <name type="common">Castor bean</name>
    <dbReference type="NCBI Taxonomy" id="3988"/>
    <lineage>
        <taxon>Eukaryota</taxon>
        <taxon>Viridiplantae</taxon>
        <taxon>Streptophyta</taxon>
        <taxon>Embryophyta</taxon>
        <taxon>Tracheophyta</taxon>
        <taxon>Spermatophyta</taxon>
        <taxon>Magnoliopsida</taxon>
        <taxon>eudicotyledons</taxon>
        <taxon>Gunneridae</taxon>
        <taxon>Pentapetalae</taxon>
        <taxon>rosids</taxon>
        <taxon>fabids</taxon>
        <taxon>Malpighiales</taxon>
        <taxon>Euphorbiaceae</taxon>
        <taxon>Acalyphoideae</taxon>
        <taxon>Acalypheae</taxon>
        <taxon>Ricinus</taxon>
    </lineage>
</organism>
<dbReference type="EMBL" id="EQ973849">
    <property type="protein sequence ID" value="EEF42238.1"/>
    <property type="molecule type" value="Genomic_DNA"/>
</dbReference>
<dbReference type="AlphaFoldDB" id="B9S2G4"/>
<proteinExistence type="predicted"/>
<sequence length="104" mass="11677">MLCGLFLLNGNEERATIAFVVRNDRGIIVHAAMKRVKCTSALMAEAMSLREAVDYAHSAGIDKVSSENDSSVVAVRCESHDENITWEVHPIMEEIHLFKESRQF</sequence>
<keyword evidence="3" id="KW-1185">Reference proteome</keyword>
<feature type="domain" description="RNase H type-1" evidence="1">
    <location>
        <begin position="10"/>
        <end position="93"/>
    </location>
</feature>
<dbReference type="InParanoid" id="B9S2G4"/>
<dbReference type="InterPro" id="IPR053151">
    <property type="entry name" value="RNase_H-like"/>
</dbReference>
<evidence type="ECO:0000313" key="3">
    <source>
        <dbReference type="Proteomes" id="UP000008311"/>
    </source>
</evidence>
<evidence type="ECO:0000313" key="2">
    <source>
        <dbReference type="EMBL" id="EEF42238.1"/>
    </source>
</evidence>
<protein>
    <recommendedName>
        <fullName evidence="1">RNase H type-1 domain-containing protein</fullName>
    </recommendedName>
</protein>
<dbReference type="Proteomes" id="UP000008311">
    <property type="component" value="Unassembled WGS sequence"/>
</dbReference>
<name>B9S2G4_RICCO</name>
<dbReference type="GO" id="GO:0004523">
    <property type="term" value="F:RNA-DNA hybrid ribonuclease activity"/>
    <property type="evidence" value="ECO:0007669"/>
    <property type="project" value="InterPro"/>
</dbReference>
<accession>B9S2G4</accession>
<dbReference type="InterPro" id="IPR002156">
    <property type="entry name" value="RNaseH_domain"/>
</dbReference>
<dbReference type="Pfam" id="PF13456">
    <property type="entry name" value="RVT_3"/>
    <property type="match status" value="1"/>
</dbReference>
<dbReference type="GO" id="GO:0003676">
    <property type="term" value="F:nucleic acid binding"/>
    <property type="evidence" value="ECO:0007669"/>
    <property type="project" value="InterPro"/>
</dbReference>
<reference evidence="3" key="1">
    <citation type="journal article" date="2010" name="Nat. Biotechnol.">
        <title>Draft genome sequence of the oilseed species Ricinus communis.</title>
        <authorList>
            <person name="Chan A.P."/>
            <person name="Crabtree J."/>
            <person name="Zhao Q."/>
            <person name="Lorenzi H."/>
            <person name="Orvis J."/>
            <person name="Puiu D."/>
            <person name="Melake-Berhan A."/>
            <person name="Jones K.M."/>
            <person name="Redman J."/>
            <person name="Chen G."/>
            <person name="Cahoon E.B."/>
            <person name="Gedil M."/>
            <person name="Stanke M."/>
            <person name="Haas B.J."/>
            <person name="Wortman J.R."/>
            <person name="Fraser-Liggett C.M."/>
            <person name="Ravel J."/>
            <person name="Rabinowicz P.D."/>
        </authorList>
    </citation>
    <scope>NUCLEOTIDE SEQUENCE [LARGE SCALE GENOMIC DNA]</scope>
    <source>
        <strain evidence="3">cv. Hale</strain>
    </source>
</reference>
<evidence type="ECO:0000259" key="1">
    <source>
        <dbReference type="Pfam" id="PF13456"/>
    </source>
</evidence>
<dbReference type="PANTHER" id="PTHR47723">
    <property type="entry name" value="OS05G0353850 PROTEIN"/>
    <property type="match status" value="1"/>
</dbReference>
<dbReference type="Gene3D" id="3.30.420.10">
    <property type="entry name" value="Ribonuclease H-like superfamily/Ribonuclease H"/>
    <property type="match status" value="1"/>
</dbReference>
<dbReference type="PANTHER" id="PTHR47723:SF19">
    <property type="entry name" value="POLYNUCLEOTIDYL TRANSFERASE, RIBONUCLEASE H-LIKE SUPERFAMILY PROTEIN"/>
    <property type="match status" value="1"/>
</dbReference>